<reference evidence="1" key="1">
    <citation type="submission" date="2020-11" db="EMBL/GenBank/DDBJ databases">
        <authorList>
            <person name="Tran Van P."/>
        </authorList>
    </citation>
    <scope>NUCLEOTIDE SEQUENCE</scope>
</reference>
<gene>
    <name evidence="1" type="ORF">OSB1V03_LOCUS12995</name>
</gene>
<dbReference type="EMBL" id="CAJPIZ010011234">
    <property type="protein sequence ID" value="CAG2113022.1"/>
    <property type="molecule type" value="Genomic_DNA"/>
</dbReference>
<keyword evidence="2" id="KW-1185">Reference proteome</keyword>
<protein>
    <submittedName>
        <fullName evidence="1">Uncharacterized protein</fullName>
    </submittedName>
</protein>
<dbReference type="EMBL" id="OC865809">
    <property type="protein sequence ID" value="CAD7632592.1"/>
    <property type="molecule type" value="Genomic_DNA"/>
</dbReference>
<organism evidence="1">
    <name type="scientific">Medioppia subpectinata</name>
    <dbReference type="NCBI Taxonomy" id="1979941"/>
    <lineage>
        <taxon>Eukaryota</taxon>
        <taxon>Metazoa</taxon>
        <taxon>Ecdysozoa</taxon>
        <taxon>Arthropoda</taxon>
        <taxon>Chelicerata</taxon>
        <taxon>Arachnida</taxon>
        <taxon>Acari</taxon>
        <taxon>Acariformes</taxon>
        <taxon>Sarcoptiformes</taxon>
        <taxon>Oribatida</taxon>
        <taxon>Brachypylina</taxon>
        <taxon>Oppioidea</taxon>
        <taxon>Oppiidae</taxon>
        <taxon>Medioppia</taxon>
    </lineage>
</organism>
<dbReference type="AlphaFoldDB" id="A0A7R9KZX3"/>
<proteinExistence type="predicted"/>
<accession>A0A7R9KZX3</accession>
<dbReference type="Proteomes" id="UP000759131">
    <property type="component" value="Unassembled WGS sequence"/>
</dbReference>
<evidence type="ECO:0000313" key="2">
    <source>
        <dbReference type="Proteomes" id="UP000759131"/>
    </source>
</evidence>
<sequence length="264" mass="29313">NITFSSNMNSIYGRVLGNLLSLKETLRVKHKNRGPGKRSEMESNYELSKRLSEFLGGPGKKRMSSRFGVQKKYSEFLGGPGKPVLNIEVVTAAKHERRRHLRCDRAVKWLRVDAGVEAVRAANVGDVVPVLVVDTEDAVTRRAAEDAEGEGDRALEVMKNEMSLLSKDSVMEAIVEIDSEEETTSPLRSGADAGVEAVRAEDEDVVPVLVVDTEDAVTRRAAEDAEGEGDRALEVKKNEMSFLLKDSQFLFKDFAFYIKISFFL</sequence>
<dbReference type="OrthoDB" id="6407280at2759"/>
<evidence type="ECO:0000313" key="1">
    <source>
        <dbReference type="EMBL" id="CAD7632592.1"/>
    </source>
</evidence>
<feature type="non-terminal residue" evidence="1">
    <location>
        <position position="1"/>
    </location>
</feature>
<name>A0A7R9KZX3_9ACAR</name>